<keyword evidence="7 9" id="KW-0413">Isomerase</keyword>
<accession>A0A1I0NG50</accession>
<dbReference type="GO" id="GO:0003755">
    <property type="term" value="F:peptidyl-prolyl cis-trans isomerase activity"/>
    <property type="evidence" value="ECO:0007669"/>
    <property type="project" value="UniProtKB-UniRule"/>
</dbReference>
<dbReference type="RefSeq" id="WP_091428454.1">
    <property type="nucleotide sequence ID" value="NZ_FOJB01000001.1"/>
</dbReference>
<feature type="domain" description="PPIase FKBP-type" evidence="11">
    <location>
        <begin position="7"/>
        <end position="101"/>
    </location>
</feature>
<keyword evidence="13" id="KW-1185">Reference proteome</keyword>
<evidence type="ECO:0000256" key="8">
    <source>
        <dbReference type="ARBA" id="ARBA00037071"/>
    </source>
</evidence>
<organism evidence="12 13">
    <name type="scientific">Aliiroseovarius sediminilitoris</name>
    <dbReference type="NCBI Taxonomy" id="1173584"/>
    <lineage>
        <taxon>Bacteria</taxon>
        <taxon>Pseudomonadati</taxon>
        <taxon>Pseudomonadota</taxon>
        <taxon>Alphaproteobacteria</taxon>
        <taxon>Rhodobacterales</taxon>
        <taxon>Paracoccaceae</taxon>
        <taxon>Aliiroseovarius</taxon>
    </lineage>
</organism>
<dbReference type="SUPFAM" id="SSF54534">
    <property type="entry name" value="FKBP-like"/>
    <property type="match status" value="1"/>
</dbReference>
<comment type="catalytic activity">
    <reaction evidence="1 9 10">
        <text>[protein]-peptidylproline (omega=180) = [protein]-peptidylproline (omega=0)</text>
        <dbReference type="Rhea" id="RHEA:16237"/>
        <dbReference type="Rhea" id="RHEA-COMP:10747"/>
        <dbReference type="Rhea" id="RHEA-COMP:10748"/>
        <dbReference type="ChEBI" id="CHEBI:83833"/>
        <dbReference type="ChEBI" id="CHEBI:83834"/>
        <dbReference type="EC" id="5.2.1.8"/>
    </reaction>
</comment>
<dbReference type="Proteomes" id="UP000199650">
    <property type="component" value="Unassembled WGS sequence"/>
</dbReference>
<dbReference type="OrthoDB" id="9808891at2"/>
<evidence type="ECO:0000256" key="1">
    <source>
        <dbReference type="ARBA" id="ARBA00000971"/>
    </source>
</evidence>
<dbReference type="STRING" id="1173584.SAMN05444851_0794"/>
<evidence type="ECO:0000259" key="11">
    <source>
        <dbReference type="PROSITE" id="PS50059"/>
    </source>
</evidence>
<evidence type="ECO:0000313" key="13">
    <source>
        <dbReference type="Proteomes" id="UP000199650"/>
    </source>
</evidence>
<evidence type="ECO:0000256" key="10">
    <source>
        <dbReference type="RuleBase" id="RU003915"/>
    </source>
</evidence>
<evidence type="ECO:0000256" key="6">
    <source>
        <dbReference type="ARBA" id="ARBA00023186"/>
    </source>
</evidence>
<evidence type="ECO:0000313" key="12">
    <source>
        <dbReference type="EMBL" id="SEW00182.1"/>
    </source>
</evidence>
<dbReference type="EMBL" id="FOJB01000001">
    <property type="protein sequence ID" value="SEW00182.1"/>
    <property type="molecule type" value="Genomic_DNA"/>
</dbReference>
<dbReference type="InterPro" id="IPR046357">
    <property type="entry name" value="PPIase_dom_sf"/>
</dbReference>
<dbReference type="PANTHER" id="PTHR47861:SF3">
    <property type="entry name" value="FKBP-TYPE PEPTIDYL-PROLYL CIS-TRANS ISOMERASE SLYD"/>
    <property type="match status" value="1"/>
</dbReference>
<comment type="function">
    <text evidence="8">Also involved in hydrogenase metallocenter assembly, probably by participating in the nickel insertion step. This function in hydrogenase biosynthesis requires chaperone activity and the presence of the metal-binding domain, but not PPIase activity.</text>
</comment>
<keyword evidence="6" id="KW-0143">Chaperone</keyword>
<evidence type="ECO:0000256" key="4">
    <source>
        <dbReference type="ARBA" id="ARBA00022490"/>
    </source>
</evidence>
<keyword evidence="5 9" id="KW-0697">Rotamase</keyword>
<reference evidence="12 13" key="1">
    <citation type="submission" date="2016-10" db="EMBL/GenBank/DDBJ databases">
        <authorList>
            <person name="de Groot N.N."/>
        </authorList>
    </citation>
    <scope>NUCLEOTIDE SEQUENCE [LARGE SCALE GENOMIC DNA]</scope>
    <source>
        <strain evidence="12 13">DSM 29439</strain>
    </source>
</reference>
<protein>
    <recommendedName>
        <fullName evidence="10">Peptidyl-prolyl cis-trans isomerase</fullName>
        <ecNumber evidence="10">5.2.1.8</ecNumber>
    </recommendedName>
</protein>
<sequence>MTEVTSGATVRIHYTGTLEDGTVFDSSEGRDPLEFTVGSGMIIPGLDKALPGMAVGEKKQVTIAPEEAYGPRQEEALLEVPRGDIPAEIPLEVGLQLQMTGQQGQPVPVTVTEMTEESVTLDANHALAGQTLIFDFEVVSVA</sequence>
<dbReference type="GO" id="GO:0005737">
    <property type="term" value="C:cytoplasm"/>
    <property type="evidence" value="ECO:0007669"/>
    <property type="project" value="UniProtKB-SubCell"/>
</dbReference>
<dbReference type="InterPro" id="IPR001179">
    <property type="entry name" value="PPIase_FKBP_dom"/>
</dbReference>
<dbReference type="PROSITE" id="PS50059">
    <property type="entry name" value="FKBP_PPIASE"/>
    <property type="match status" value="1"/>
</dbReference>
<comment type="subcellular location">
    <subcellularLocation>
        <location evidence="2">Cytoplasm</location>
    </subcellularLocation>
</comment>
<dbReference type="GO" id="GO:0042026">
    <property type="term" value="P:protein refolding"/>
    <property type="evidence" value="ECO:0007669"/>
    <property type="project" value="UniProtKB-ARBA"/>
</dbReference>
<gene>
    <name evidence="12" type="ORF">SAMN05444851_0794</name>
</gene>
<dbReference type="PANTHER" id="PTHR47861">
    <property type="entry name" value="FKBP-TYPE PEPTIDYL-PROLYL CIS-TRANS ISOMERASE SLYD"/>
    <property type="match status" value="1"/>
</dbReference>
<dbReference type="Pfam" id="PF00254">
    <property type="entry name" value="FKBP_C"/>
    <property type="match status" value="1"/>
</dbReference>
<evidence type="ECO:0000256" key="9">
    <source>
        <dbReference type="PROSITE-ProRule" id="PRU00277"/>
    </source>
</evidence>
<evidence type="ECO:0000256" key="2">
    <source>
        <dbReference type="ARBA" id="ARBA00004496"/>
    </source>
</evidence>
<evidence type="ECO:0000256" key="5">
    <source>
        <dbReference type="ARBA" id="ARBA00023110"/>
    </source>
</evidence>
<proteinExistence type="inferred from homology"/>
<evidence type="ECO:0000256" key="3">
    <source>
        <dbReference type="ARBA" id="ARBA00006577"/>
    </source>
</evidence>
<dbReference type="AlphaFoldDB" id="A0A1I0NG50"/>
<evidence type="ECO:0000256" key="7">
    <source>
        <dbReference type="ARBA" id="ARBA00023235"/>
    </source>
</evidence>
<dbReference type="EC" id="5.2.1.8" evidence="10"/>
<comment type="similarity">
    <text evidence="3 10">Belongs to the FKBP-type PPIase family.</text>
</comment>
<name>A0A1I0NG50_9RHOB</name>
<dbReference type="Gene3D" id="3.10.50.40">
    <property type="match status" value="1"/>
</dbReference>
<keyword evidence="4" id="KW-0963">Cytoplasm</keyword>